<name>A0A1Z4KTU3_ANAVA</name>
<dbReference type="EMBL" id="AP018216">
    <property type="protein sequence ID" value="BAY72446.1"/>
    <property type="molecule type" value="Genomic_DNA"/>
</dbReference>
<dbReference type="AlphaFoldDB" id="A0A1Z4KTU3"/>
<feature type="transmembrane region" description="Helical" evidence="1">
    <location>
        <begin position="64"/>
        <end position="86"/>
    </location>
</feature>
<evidence type="ECO:0000313" key="2">
    <source>
        <dbReference type="EMBL" id="BAY72446.1"/>
    </source>
</evidence>
<keyword evidence="1" id="KW-0472">Membrane</keyword>
<keyword evidence="1" id="KW-1133">Transmembrane helix</keyword>
<organism evidence="2 3">
    <name type="scientific">Trichormus variabilis NIES-23</name>
    <dbReference type="NCBI Taxonomy" id="1973479"/>
    <lineage>
        <taxon>Bacteria</taxon>
        <taxon>Bacillati</taxon>
        <taxon>Cyanobacteriota</taxon>
        <taxon>Cyanophyceae</taxon>
        <taxon>Nostocales</taxon>
        <taxon>Nostocaceae</taxon>
        <taxon>Trichormus</taxon>
    </lineage>
</organism>
<dbReference type="Proteomes" id="UP000217507">
    <property type="component" value="Chromosome"/>
</dbReference>
<accession>A0A1Z4KTU3</accession>
<proteinExistence type="predicted"/>
<evidence type="ECO:0000256" key="1">
    <source>
        <dbReference type="SAM" id="Phobius"/>
    </source>
</evidence>
<reference evidence="2 3" key="1">
    <citation type="submission" date="2017-06" db="EMBL/GenBank/DDBJ databases">
        <title>Genome sequencing of cyanobaciteial culture collection at National Institute for Environmental Studies (NIES).</title>
        <authorList>
            <person name="Hirose Y."/>
            <person name="Shimura Y."/>
            <person name="Fujisawa T."/>
            <person name="Nakamura Y."/>
            <person name="Kawachi M."/>
        </authorList>
    </citation>
    <scope>NUCLEOTIDE SEQUENCE [LARGE SCALE GENOMIC DNA]</scope>
    <source>
        <strain evidence="2 3">NIES-23</strain>
    </source>
</reference>
<keyword evidence="1" id="KW-0812">Transmembrane</keyword>
<evidence type="ECO:0000313" key="3">
    <source>
        <dbReference type="Proteomes" id="UP000217507"/>
    </source>
</evidence>
<gene>
    <name evidence="2" type="ORF">NIES23_52710</name>
</gene>
<protein>
    <submittedName>
        <fullName evidence="2">Uncharacterized protein</fullName>
    </submittedName>
</protein>
<sequence>MDWLPTIDLSHLWDLVIAQTPTPTTTPSPVVNPAKNINDIELLKSQLEFLKATNGQLGESFNRFVAAMQFTLVVFAFLGGFLAFAIGKNLDDAKKLASQLINREVENKITDLVQSEVESVKRSLQRERVIGSTVVDYYLPSDDTTEPDDCKLLRTRGFAKVRFCNQKRKPKKPLGDVLVLDLINSKLLEGQDFIGLSDKEAENKREEKVKIQIDAILPLMEKTTVLVIYVKGRFREIDNLAARVDYYYVPVNAPISLMGIVADSAYVAYGEKQ</sequence>